<evidence type="ECO:0000313" key="2">
    <source>
        <dbReference type="WBParaSite" id="RSKR_0000238400.1"/>
    </source>
</evidence>
<accession>A0AC35TMJ3</accession>
<evidence type="ECO:0000313" key="1">
    <source>
        <dbReference type="Proteomes" id="UP000095286"/>
    </source>
</evidence>
<sequence>MRFGISNDELSFSINKPSTRFVLSEQRLNKEKEAALSKSRAYLQKFDENLKLNKKKLKEELDLSIARIEAEQLAKIKNLTITTTSPRQVLENKDPIFTQYIDAILPTNWLFDNLDKSLEFEPERYGLEWDDELNKYSEIKEKLVPKTVLGKIDDNSQNMPYDICKGLPSQFSTFSKDICSGLLPQNNALSKNILAQPIKQNDQKMVADIEFPKSTFIDVMENEYNASSKAGLVLNGKEVLASERAFKTWIRQFFNSDRALDKEDFKAVIRHVNEFKTCFLPIEGSELYEHVKLLHSSRGGLDASLFDIFTIMMSTLRLDTSIYVWMCEILYISIKDNIMPDFVDAFIESLDHCFGDVRKVISCFQLFNDEEINLGKAISKQHRATKQKKKFTDAHSKKVFVAFYKLTHEIGEYNEVWGTFCNILKYNSKFLRTHYINLMTEDCKNGILIPWKILDLAFQEAELVKVMNDERLIFQYALQSHNINTDNFKLLKKDGERSIFNRVKNACFEKYIDMVRINPEDSETIALAKQETALGKLLSDLSTKENLIRMIDVPCKSTVFSNMCRICRVFDNRILEINDSDKVIDDSYPVKAADLRDYSKLITKFGEDALKEVLLIDNLYELHTIQTVNTETMADLLQKLKFRKGIQLANFVRTWPEENEKKRIFWKLHELYYKTDYPDRANCSLSRSRMYNSDYAMLTYQNIEGVKILEKFSKEKIKYISNVDDMKAFISSIEEFVEQQLNNNILIDVKFAQTEGREKLELISLKYGDNLAIVFVQQIADIPLISNFLSFLFGNGKIYLIGFEMQKIRSSLSTLYSNVKILERPVSRLVCLLLNLKALTHTPELQSQIPIYYKKTWKKVFYWNSQIGQTYTLEQEEEFFPQADPADGPTDNCFIKPDFELTKREKNCIRLKSLILTFAELVFLTTGLMYDDSEDSEFSFWQRFPLRYAQEESLKVRMVGLMLAFENMCETYKLTHEDSFGMLKTINGGY</sequence>
<proteinExistence type="predicted"/>
<reference evidence="2" key="1">
    <citation type="submission" date="2016-11" db="UniProtKB">
        <authorList>
            <consortium name="WormBaseParasite"/>
        </authorList>
    </citation>
    <scope>IDENTIFICATION</scope>
    <source>
        <strain evidence="2">KR3021</strain>
    </source>
</reference>
<name>A0AC35TMJ3_9BILA</name>
<organism evidence="1 2">
    <name type="scientific">Rhabditophanes sp. KR3021</name>
    <dbReference type="NCBI Taxonomy" id="114890"/>
    <lineage>
        <taxon>Eukaryota</taxon>
        <taxon>Metazoa</taxon>
        <taxon>Ecdysozoa</taxon>
        <taxon>Nematoda</taxon>
        <taxon>Chromadorea</taxon>
        <taxon>Rhabditida</taxon>
        <taxon>Tylenchina</taxon>
        <taxon>Panagrolaimomorpha</taxon>
        <taxon>Strongyloidoidea</taxon>
        <taxon>Alloionematidae</taxon>
        <taxon>Rhabditophanes</taxon>
    </lineage>
</organism>
<dbReference type="WBParaSite" id="RSKR_0000238400.1">
    <property type="protein sequence ID" value="RSKR_0000238400.1"/>
    <property type="gene ID" value="RSKR_0000238400"/>
</dbReference>
<dbReference type="Proteomes" id="UP000095286">
    <property type="component" value="Unplaced"/>
</dbReference>
<protein>
    <submittedName>
        <fullName evidence="2">EF-hand domain-containing protein</fullName>
    </submittedName>
</protein>